<reference evidence="3" key="2">
    <citation type="submission" date="2020-05" db="UniProtKB">
        <authorList>
            <consortium name="EnsemblMetazoa"/>
        </authorList>
    </citation>
    <scope>IDENTIFICATION</scope>
    <source>
        <strain evidence="3">JHB</strain>
    </source>
</reference>
<sequence length="207" mass="23923">MEAFINEMVQPRVLDLIVLILPKWKLLVYILLMNLTTLLSPTAFKVSLTVPATSGINFQRRSFKVTQAPALEMRMQLPSEGPCYSPVPWPRNKLGRPLENMTDSTSGGSLTNSSLMSSSGRGGNTRCHPRNNSKKYPTLTVRFNFKTQVHVMRVWDYAYRQARKSEWEIAARDRAWFKRRIENTEPVLGPIFDRDLRERVYRERFAG</sequence>
<evidence type="ECO:0000313" key="3">
    <source>
        <dbReference type="EnsemblMetazoa" id="CPIJ009944-PA"/>
    </source>
</evidence>
<proteinExistence type="predicted"/>
<gene>
    <name evidence="3" type="primary">6042724</name>
    <name evidence="2" type="ORF">CpipJ_CPIJ009944</name>
</gene>
<dbReference type="InterPro" id="IPR051254">
    <property type="entry name" value="PPP1R15"/>
</dbReference>
<dbReference type="GO" id="GO:0034976">
    <property type="term" value="P:response to endoplasmic reticulum stress"/>
    <property type="evidence" value="ECO:0007669"/>
    <property type="project" value="TreeGrafter"/>
</dbReference>
<dbReference type="PANTHER" id="PTHR16489:SF12">
    <property type="entry name" value="GH11727P"/>
    <property type="match status" value="1"/>
</dbReference>
<feature type="region of interest" description="Disordered" evidence="1">
    <location>
        <begin position="97"/>
        <end position="133"/>
    </location>
</feature>
<dbReference type="GO" id="GO:0005783">
    <property type="term" value="C:endoplasmic reticulum"/>
    <property type="evidence" value="ECO:0007669"/>
    <property type="project" value="TreeGrafter"/>
</dbReference>
<dbReference type="PANTHER" id="PTHR16489">
    <property type="entry name" value="GH11727P"/>
    <property type="match status" value="1"/>
</dbReference>
<dbReference type="GO" id="GO:0019888">
    <property type="term" value="F:protein phosphatase regulator activity"/>
    <property type="evidence" value="ECO:0007669"/>
    <property type="project" value="TreeGrafter"/>
</dbReference>
<dbReference type="EnsemblMetazoa" id="CPIJ009944-RA">
    <property type="protein sequence ID" value="CPIJ009944-PA"/>
    <property type="gene ID" value="CPIJ009944"/>
</dbReference>
<dbReference type="Proteomes" id="UP000002320">
    <property type="component" value="Unassembled WGS sequence"/>
</dbReference>
<name>B0WSX4_CULQU</name>
<dbReference type="KEGG" id="cqu:CpipJ_CPIJ009944"/>
<protein>
    <submittedName>
        <fullName evidence="2 3">Uncharacterized protein</fullName>
    </submittedName>
</protein>
<evidence type="ECO:0000313" key="4">
    <source>
        <dbReference type="Proteomes" id="UP000002320"/>
    </source>
</evidence>
<evidence type="ECO:0000313" key="2">
    <source>
        <dbReference type="EMBL" id="EDS34102.1"/>
    </source>
</evidence>
<dbReference type="EMBL" id="DS232077">
    <property type="protein sequence ID" value="EDS34102.1"/>
    <property type="molecule type" value="Genomic_DNA"/>
</dbReference>
<accession>B0WSX4</accession>
<feature type="compositionally biased region" description="Low complexity" evidence="1">
    <location>
        <begin position="104"/>
        <end position="119"/>
    </location>
</feature>
<reference evidence="2" key="1">
    <citation type="submission" date="2007-03" db="EMBL/GenBank/DDBJ databases">
        <title>Annotation of Culex pipiens quinquefasciatus.</title>
        <authorList>
            <consortium name="The Broad Institute Genome Sequencing Platform"/>
            <person name="Atkinson P.W."/>
            <person name="Hemingway J."/>
            <person name="Christensen B.M."/>
            <person name="Higgs S."/>
            <person name="Kodira C."/>
            <person name="Hannick L."/>
            <person name="Megy K."/>
            <person name="O'Leary S."/>
            <person name="Pearson M."/>
            <person name="Haas B.J."/>
            <person name="Mauceli E."/>
            <person name="Wortman J.R."/>
            <person name="Lee N.H."/>
            <person name="Guigo R."/>
            <person name="Stanke M."/>
            <person name="Alvarado L."/>
            <person name="Amedeo P."/>
            <person name="Antoine C.H."/>
            <person name="Arensburger P."/>
            <person name="Bidwell S.L."/>
            <person name="Crawford M."/>
            <person name="Camaro F."/>
            <person name="Devon K."/>
            <person name="Engels R."/>
            <person name="Hammond M."/>
            <person name="Howarth C."/>
            <person name="Koehrsen M."/>
            <person name="Lawson D."/>
            <person name="Montgomery P."/>
            <person name="Nene V."/>
            <person name="Nusbaum C."/>
            <person name="Puiu D."/>
            <person name="Romero-Severson J."/>
            <person name="Severson D.W."/>
            <person name="Shumway M."/>
            <person name="Sisk P."/>
            <person name="Stolte C."/>
            <person name="Zeng Q."/>
            <person name="Eisenstadt E."/>
            <person name="Fraser-Liggett C."/>
            <person name="Strausberg R."/>
            <person name="Galagan J."/>
            <person name="Birren B."/>
            <person name="Collins F.H."/>
        </authorList>
    </citation>
    <scope>NUCLEOTIDE SEQUENCE [LARGE SCALE GENOMIC DNA]</scope>
    <source>
        <strain evidence="2">JHB</strain>
    </source>
</reference>
<keyword evidence="4" id="KW-1185">Reference proteome</keyword>
<dbReference type="HOGENOM" id="CLU_1327543_0_0_1"/>
<dbReference type="GO" id="GO:0000164">
    <property type="term" value="C:protein phosphatase type 1 complex"/>
    <property type="evidence" value="ECO:0007669"/>
    <property type="project" value="TreeGrafter"/>
</dbReference>
<dbReference type="VEuPathDB" id="VectorBase:CPIJ009944"/>
<dbReference type="InParanoid" id="B0WSX4"/>
<evidence type="ECO:0000256" key="1">
    <source>
        <dbReference type="SAM" id="MobiDB-lite"/>
    </source>
</evidence>
<organism>
    <name type="scientific">Culex quinquefasciatus</name>
    <name type="common">Southern house mosquito</name>
    <name type="synonym">Culex pungens</name>
    <dbReference type="NCBI Taxonomy" id="7176"/>
    <lineage>
        <taxon>Eukaryota</taxon>
        <taxon>Metazoa</taxon>
        <taxon>Ecdysozoa</taxon>
        <taxon>Arthropoda</taxon>
        <taxon>Hexapoda</taxon>
        <taxon>Insecta</taxon>
        <taxon>Pterygota</taxon>
        <taxon>Neoptera</taxon>
        <taxon>Endopterygota</taxon>
        <taxon>Diptera</taxon>
        <taxon>Nematocera</taxon>
        <taxon>Culicoidea</taxon>
        <taxon>Culicidae</taxon>
        <taxon>Culicinae</taxon>
        <taxon>Culicini</taxon>
        <taxon>Culex</taxon>
        <taxon>Culex</taxon>
    </lineage>
</organism>
<dbReference type="STRING" id="7176.B0WSX4"/>
<dbReference type="eggNOG" id="ENOG502S745">
    <property type="taxonomic scope" value="Eukaryota"/>
</dbReference>
<dbReference type="AlphaFoldDB" id="B0WSX4"/>